<evidence type="ECO:0000313" key="3">
    <source>
        <dbReference type="Proteomes" id="UP001596160"/>
    </source>
</evidence>
<dbReference type="EMBL" id="JBHSKP010000020">
    <property type="protein sequence ID" value="MFC5155133.1"/>
    <property type="molecule type" value="Genomic_DNA"/>
</dbReference>
<dbReference type="Pfam" id="PF04149">
    <property type="entry name" value="DUF397"/>
    <property type="match status" value="2"/>
</dbReference>
<proteinExistence type="predicted"/>
<name>A0ABW0AN12_9ACTN</name>
<reference evidence="3" key="1">
    <citation type="journal article" date="2019" name="Int. J. Syst. Evol. Microbiol.">
        <title>The Global Catalogue of Microorganisms (GCM) 10K type strain sequencing project: providing services to taxonomists for standard genome sequencing and annotation.</title>
        <authorList>
            <consortium name="The Broad Institute Genomics Platform"/>
            <consortium name="The Broad Institute Genome Sequencing Center for Infectious Disease"/>
            <person name="Wu L."/>
            <person name="Ma J."/>
        </authorList>
    </citation>
    <scope>NUCLEOTIDE SEQUENCE [LARGE SCALE GENOMIC DNA]</scope>
    <source>
        <strain evidence="3">PCU 266</strain>
    </source>
</reference>
<evidence type="ECO:0000259" key="1">
    <source>
        <dbReference type="Pfam" id="PF04149"/>
    </source>
</evidence>
<feature type="domain" description="DUF397" evidence="1">
    <location>
        <begin position="6"/>
        <end position="25"/>
    </location>
</feature>
<dbReference type="RefSeq" id="WP_344471651.1">
    <property type="nucleotide sequence ID" value="NZ_BAAASB010000001.1"/>
</dbReference>
<gene>
    <name evidence="2" type="ORF">ACFPRH_25700</name>
</gene>
<protein>
    <submittedName>
        <fullName evidence="2">DUF397 domain-containing protein</fullName>
    </submittedName>
</protein>
<dbReference type="InterPro" id="IPR007278">
    <property type="entry name" value="DUF397"/>
</dbReference>
<comment type="caution">
    <text evidence="2">The sequence shown here is derived from an EMBL/GenBank/DDBJ whole genome shotgun (WGS) entry which is preliminary data.</text>
</comment>
<accession>A0ABW0AN12</accession>
<organism evidence="2 3">
    <name type="scientific">Streptomyces amakusaensis</name>
    <dbReference type="NCBI Taxonomy" id="67271"/>
    <lineage>
        <taxon>Bacteria</taxon>
        <taxon>Bacillati</taxon>
        <taxon>Actinomycetota</taxon>
        <taxon>Actinomycetes</taxon>
        <taxon>Kitasatosporales</taxon>
        <taxon>Streptomycetaceae</taxon>
        <taxon>Streptomyces</taxon>
    </lineage>
</organism>
<sequence>MNSEHLHWVKSSYSDGSGGNCLEVALTWEKSSYSGGEGGNCVEVATCPTLIHVRDSKQPTEGHLTLPSPTWSAFLTYARTHSV</sequence>
<dbReference type="Proteomes" id="UP001596160">
    <property type="component" value="Unassembled WGS sequence"/>
</dbReference>
<feature type="domain" description="DUF397" evidence="1">
    <location>
        <begin position="26"/>
        <end position="79"/>
    </location>
</feature>
<evidence type="ECO:0000313" key="2">
    <source>
        <dbReference type="EMBL" id="MFC5155133.1"/>
    </source>
</evidence>
<keyword evidence="3" id="KW-1185">Reference proteome</keyword>